<keyword evidence="5" id="KW-0393">Immunoglobulin domain</keyword>
<dbReference type="SUPFAM" id="SSF48726">
    <property type="entry name" value="Immunoglobulin"/>
    <property type="match status" value="3"/>
</dbReference>
<dbReference type="EMBL" id="CACVKT020006147">
    <property type="protein sequence ID" value="CAC5399966.1"/>
    <property type="molecule type" value="Genomic_DNA"/>
</dbReference>
<organism evidence="8 9">
    <name type="scientific">Mytilus coruscus</name>
    <name type="common">Sea mussel</name>
    <dbReference type="NCBI Taxonomy" id="42192"/>
    <lineage>
        <taxon>Eukaryota</taxon>
        <taxon>Metazoa</taxon>
        <taxon>Spiralia</taxon>
        <taxon>Lophotrochozoa</taxon>
        <taxon>Mollusca</taxon>
        <taxon>Bivalvia</taxon>
        <taxon>Autobranchia</taxon>
        <taxon>Pteriomorphia</taxon>
        <taxon>Mytilida</taxon>
        <taxon>Mytiloidea</taxon>
        <taxon>Mytilidae</taxon>
        <taxon>Mytilinae</taxon>
        <taxon>Mytilus</taxon>
    </lineage>
</organism>
<feature type="domain" description="Ig-like" evidence="7">
    <location>
        <begin position="1"/>
        <end position="106"/>
    </location>
</feature>
<dbReference type="GO" id="GO:0005911">
    <property type="term" value="C:cell-cell junction"/>
    <property type="evidence" value="ECO:0007669"/>
    <property type="project" value="TreeGrafter"/>
</dbReference>
<dbReference type="InterPro" id="IPR003599">
    <property type="entry name" value="Ig_sub"/>
</dbReference>
<evidence type="ECO:0000256" key="2">
    <source>
        <dbReference type="ARBA" id="ARBA00023136"/>
    </source>
</evidence>
<dbReference type="SMART" id="SM00408">
    <property type="entry name" value="IGc2"/>
    <property type="match status" value="1"/>
</dbReference>
<dbReference type="GO" id="GO:0098609">
    <property type="term" value="P:cell-cell adhesion"/>
    <property type="evidence" value="ECO:0007669"/>
    <property type="project" value="TreeGrafter"/>
</dbReference>
<dbReference type="GO" id="GO:0050839">
    <property type="term" value="F:cell adhesion molecule binding"/>
    <property type="evidence" value="ECO:0007669"/>
    <property type="project" value="TreeGrafter"/>
</dbReference>
<dbReference type="InterPro" id="IPR036179">
    <property type="entry name" value="Ig-like_dom_sf"/>
</dbReference>
<dbReference type="InterPro" id="IPR013783">
    <property type="entry name" value="Ig-like_fold"/>
</dbReference>
<feature type="domain" description="Ig-like" evidence="7">
    <location>
        <begin position="111"/>
        <end position="203"/>
    </location>
</feature>
<evidence type="ECO:0000256" key="3">
    <source>
        <dbReference type="ARBA" id="ARBA00023157"/>
    </source>
</evidence>
<sequence>MLLCFAENKTIPVYVRGGDTLFLSCPGEKQNDYVSWFGPPNLLLYSQKKQVNSFLWKRNRVAVVSLPTKGKYCLQIEKFSLKDTGVYRCTTINNNIPNEQYDYNVQLAEIPSNVTILQQSDNGKITGLENHKLNLTCTVTAGKPRFQNETISWTYGGQSLLKGPFESLTYRIYPTFSNHMHFYRCVVYSPLLRSPVIKTVQLNVLYKPKTRLNSNSTIQIVEGNRLTVECSSDSNPPTTEIFWRLPNKTIGHQNSGSTSNLVLMTVKRRQGGYYECISTNMVGAGKTELHLEVQYPPSVMIIHNNFTINKELRILECKPDGFPNVYHFDRWEHKSFFGDHIRYLNVNSGILILPNVLSKIKRYQDSGVYVCAVNNGIPDQNGDIIQQGQTSVSVKGLPVFVESNEPFQKGKMDNFAFLTVHIISNPKYDDVFCSTSNWKLSLKNNPHIFNEEESIIRDIFHDNEILVHGFTVTFKTVQMKKNNFHNYTFTAVNKYGSASFNICLVENVKKKEQLTDIQGPVIFLISAGAILSSIIVNLCIMVIYRRCKRRRLIQLSNEVQAHYDEINESEQVNISHMLQNQRSTIQEPPSANIIRSFSSNLSSSSSSKSEHVYLDPYTSFIQSENYITLGIMKLQTPYKIRDKISPFFSLTCVAAGNKFKCIQKGNRKASRQYHSAEF</sequence>
<dbReference type="Pfam" id="PF07686">
    <property type="entry name" value="V-set"/>
    <property type="match status" value="1"/>
</dbReference>
<gene>
    <name evidence="8" type="ORF">MCOR_34188</name>
</gene>
<dbReference type="PROSITE" id="PS50835">
    <property type="entry name" value="IG_LIKE"/>
    <property type="match status" value="4"/>
</dbReference>
<dbReference type="InterPro" id="IPR007110">
    <property type="entry name" value="Ig-like_dom"/>
</dbReference>
<dbReference type="InterPro" id="IPR013106">
    <property type="entry name" value="Ig_V-set"/>
</dbReference>
<feature type="domain" description="Ig-like" evidence="7">
    <location>
        <begin position="208"/>
        <end position="294"/>
    </location>
</feature>
<dbReference type="SMART" id="SM00409">
    <property type="entry name" value="IG"/>
    <property type="match status" value="3"/>
</dbReference>
<dbReference type="InterPro" id="IPR051275">
    <property type="entry name" value="Cell_adhesion_signaling"/>
</dbReference>
<evidence type="ECO:0000256" key="6">
    <source>
        <dbReference type="SAM" id="Phobius"/>
    </source>
</evidence>
<reference evidence="8 9" key="1">
    <citation type="submission" date="2020-06" db="EMBL/GenBank/DDBJ databases">
        <authorList>
            <person name="Li R."/>
            <person name="Bekaert M."/>
        </authorList>
    </citation>
    <scope>NUCLEOTIDE SEQUENCE [LARGE SCALE GENOMIC DNA]</scope>
    <source>
        <strain evidence="9">wild</strain>
    </source>
</reference>
<dbReference type="InterPro" id="IPR003598">
    <property type="entry name" value="Ig_sub2"/>
</dbReference>
<protein>
    <recommendedName>
        <fullName evidence="7">Ig-like domain-containing protein</fullName>
    </recommendedName>
</protein>
<keyword evidence="2 6" id="KW-0472">Membrane</keyword>
<evidence type="ECO:0000259" key="7">
    <source>
        <dbReference type="PROSITE" id="PS50835"/>
    </source>
</evidence>
<evidence type="ECO:0000256" key="4">
    <source>
        <dbReference type="ARBA" id="ARBA00023180"/>
    </source>
</evidence>
<feature type="transmembrane region" description="Helical" evidence="6">
    <location>
        <begin position="521"/>
        <end position="544"/>
    </location>
</feature>
<evidence type="ECO:0000256" key="5">
    <source>
        <dbReference type="ARBA" id="ARBA00023319"/>
    </source>
</evidence>
<evidence type="ECO:0000313" key="9">
    <source>
        <dbReference type="Proteomes" id="UP000507470"/>
    </source>
</evidence>
<dbReference type="PANTHER" id="PTHR11640">
    <property type="entry name" value="NEPHRIN"/>
    <property type="match status" value="1"/>
</dbReference>
<proteinExistence type="predicted"/>
<dbReference type="AlphaFoldDB" id="A0A6J8CWP3"/>
<keyword evidence="9" id="KW-1185">Reference proteome</keyword>
<dbReference type="GO" id="GO:0005886">
    <property type="term" value="C:plasma membrane"/>
    <property type="evidence" value="ECO:0007669"/>
    <property type="project" value="TreeGrafter"/>
</dbReference>
<dbReference type="Gene3D" id="2.60.40.10">
    <property type="entry name" value="Immunoglobulins"/>
    <property type="match status" value="3"/>
</dbReference>
<name>A0A6J8CWP3_MYTCO</name>
<dbReference type="PANTHER" id="PTHR11640:SF164">
    <property type="entry name" value="MAM DOMAIN-CONTAINING GLYCOSYLPHOSPHATIDYLINOSITOL ANCHOR PROTEIN 1"/>
    <property type="match status" value="1"/>
</dbReference>
<keyword evidence="6" id="KW-1133">Transmembrane helix</keyword>
<comment type="subcellular location">
    <subcellularLocation>
        <location evidence="1">Membrane</location>
        <topology evidence="1">Single-pass type I membrane protein</topology>
    </subcellularLocation>
</comment>
<dbReference type="Proteomes" id="UP000507470">
    <property type="component" value="Unassembled WGS sequence"/>
</dbReference>
<keyword evidence="4" id="KW-0325">Glycoprotein</keyword>
<evidence type="ECO:0000256" key="1">
    <source>
        <dbReference type="ARBA" id="ARBA00004479"/>
    </source>
</evidence>
<accession>A0A6J8CWP3</accession>
<dbReference type="OrthoDB" id="6143670at2759"/>
<dbReference type="Pfam" id="PF13927">
    <property type="entry name" value="Ig_3"/>
    <property type="match status" value="1"/>
</dbReference>
<evidence type="ECO:0000313" key="8">
    <source>
        <dbReference type="EMBL" id="CAC5399966.1"/>
    </source>
</evidence>
<feature type="domain" description="Ig-like" evidence="7">
    <location>
        <begin position="297"/>
        <end position="393"/>
    </location>
</feature>
<keyword evidence="3" id="KW-1015">Disulfide bond</keyword>
<keyword evidence="6" id="KW-0812">Transmembrane</keyword>